<dbReference type="EMBL" id="BQNB010013022">
    <property type="protein sequence ID" value="GJT10876.1"/>
    <property type="molecule type" value="Genomic_DNA"/>
</dbReference>
<comment type="caution">
    <text evidence="2">The sequence shown here is derived from an EMBL/GenBank/DDBJ whole genome shotgun (WGS) entry which is preliminary data.</text>
</comment>
<protein>
    <submittedName>
        <fullName evidence="2">Uncharacterized protein</fullName>
    </submittedName>
</protein>
<feature type="region of interest" description="Disordered" evidence="1">
    <location>
        <begin position="1"/>
        <end position="51"/>
    </location>
</feature>
<reference evidence="2" key="2">
    <citation type="submission" date="2022-01" db="EMBL/GenBank/DDBJ databases">
        <authorList>
            <person name="Yamashiro T."/>
            <person name="Shiraishi A."/>
            <person name="Satake H."/>
            <person name="Nakayama K."/>
        </authorList>
    </citation>
    <scope>NUCLEOTIDE SEQUENCE</scope>
</reference>
<evidence type="ECO:0000256" key="1">
    <source>
        <dbReference type="SAM" id="MobiDB-lite"/>
    </source>
</evidence>
<dbReference type="Proteomes" id="UP001151760">
    <property type="component" value="Unassembled WGS sequence"/>
</dbReference>
<gene>
    <name evidence="2" type="ORF">Tco_0857918</name>
</gene>
<sequence length="101" mass="10752">MNSTMTEKAGVKGQRPLRGQGAEPLAGSRCQVSGQESRGQRPSRGLGQRPKTSLLSDGIGFQCLEIAFVSTAEVGESSIPTLTYLPQIVSLCKAMKTSYSF</sequence>
<evidence type="ECO:0000313" key="2">
    <source>
        <dbReference type="EMBL" id="GJT10876.1"/>
    </source>
</evidence>
<name>A0ABQ5BBH2_9ASTR</name>
<proteinExistence type="predicted"/>
<evidence type="ECO:0000313" key="3">
    <source>
        <dbReference type="Proteomes" id="UP001151760"/>
    </source>
</evidence>
<keyword evidence="3" id="KW-1185">Reference proteome</keyword>
<organism evidence="2 3">
    <name type="scientific">Tanacetum coccineum</name>
    <dbReference type="NCBI Taxonomy" id="301880"/>
    <lineage>
        <taxon>Eukaryota</taxon>
        <taxon>Viridiplantae</taxon>
        <taxon>Streptophyta</taxon>
        <taxon>Embryophyta</taxon>
        <taxon>Tracheophyta</taxon>
        <taxon>Spermatophyta</taxon>
        <taxon>Magnoliopsida</taxon>
        <taxon>eudicotyledons</taxon>
        <taxon>Gunneridae</taxon>
        <taxon>Pentapetalae</taxon>
        <taxon>asterids</taxon>
        <taxon>campanulids</taxon>
        <taxon>Asterales</taxon>
        <taxon>Asteraceae</taxon>
        <taxon>Asteroideae</taxon>
        <taxon>Anthemideae</taxon>
        <taxon>Anthemidinae</taxon>
        <taxon>Tanacetum</taxon>
    </lineage>
</organism>
<reference evidence="2" key="1">
    <citation type="journal article" date="2022" name="Int. J. Mol. Sci.">
        <title>Draft Genome of Tanacetum Coccineum: Genomic Comparison of Closely Related Tanacetum-Family Plants.</title>
        <authorList>
            <person name="Yamashiro T."/>
            <person name="Shiraishi A."/>
            <person name="Nakayama K."/>
            <person name="Satake H."/>
        </authorList>
    </citation>
    <scope>NUCLEOTIDE SEQUENCE</scope>
</reference>
<accession>A0ABQ5BBH2</accession>